<dbReference type="NCBIfam" id="NF002543">
    <property type="entry name" value="PRK02101.1-4"/>
    <property type="match status" value="1"/>
</dbReference>
<dbReference type="EMBL" id="DVOB01000189">
    <property type="protein sequence ID" value="HIU96778.1"/>
    <property type="molecule type" value="Genomic_DNA"/>
</dbReference>
<evidence type="ECO:0000313" key="3">
    <source>
        <dbReference type="Proteomes" id="UP000824130"/>
    </source>
</evidence>
<comment type="caution">
    <text evidence="2">The sequence shown here is derived from an EMBL/GenBank/DDBJ whole genome shotgun (WGS) entry which is preliminary data.</text>
</comment>
<dbReference type="PANTHER" id="PTHR30283">
    <property type="entry name" value="PEROXIDE STRESS RESPONSE PROTEIN YAAA"/>
    <property type="match status" value="1"/>
</dbReference>
<sequence length="253" mass="29027">MKIIISPAKTMNVDRESHEVRGLPRFFDETKLLMDEIRKLSFDEAKALWKCSDKLAELNFQRFAKMDLERDLTPAVFSYEGIQYRNMGPGVFSHEALEYIKDHLRILSGFYGMLGPFDGVVPYRLEMQAGLSVGGCRDLYEFWGRKIYDSIAAESGGEPFTILNLASKEYSQIIEKYVGPECRFVTVDFGELVDGKVKQKATPAKMARGDMVRFLAEQNIADLEGVRRYNGFGFEFSEAFSETDRLVFIKRRK</sequence>
<reference evidence="2" key="2">
    <citation type="journal article" date="2021" name="PeerJ">
        <title>Extensive microbial diversity within the chicken gut microbiome revealed by metagenomics and culture.</title>
        <authorList>
            <person name="Gilroy R."/>
            <person name="Ravi A."/>
            <person name="Getino M."/>
            <person name="Pursley I."/>
            <person name="Horton D.L."/>
            <person name="Alikhan N.F."/>
            <person name="Baker D."/>
            <person name="Gharbi K."/>
            <person name="Hall N."/>
            <person name="Watson M."/>
            <person name="Adriaenssens E.M."/>
            <person name="Foster-Nyarko E."/>
            <person name="Jarju S."/>
            <person name="Secka A."/>
            <person name="Antonio M."/>
            <person name="Oren A."/>
            <person name="Chaudhuri R.R."/>
            <person name="La Ragione R."/>
            <person name="Hildebrand F."/>
            <person name="Pallen M.J."/>
        </authorList>
    </citation>
    <scope>NUCLEOTIDE SEQUENCE</scope>
    <source>
        <strain evidence="2">ChiSjej4B22-8349</strain>
    </source>
</reference>
<comment type="similarity">
    <text evidence="1">Belongs to the UPF0246 family.</text>
</comment>
<protein>
    <recommendedName>
        <fullName evidence="1">UPF0246 protein IAD25_08780</fullName>
    </recommendedName>
</protein>
<name>A0A9D1N7W7_9FIRM</name>
<organism evidence="2 3">
    <name type="scientific">Candidatus Allocopromorpha excrementipullorum</name>
    <dbReference type="NCBI Taxonomy" id="2840743"/>
    <lineage>
        <taxon>Bacteria</taxon>
        <taxon>Bacillati</taxon>
        <taxon>Bacillota</taxon>
        <taxon>Clostridia</taxon>
        <taxon>Eubacteriales</taxon>
        <taxon>Eubacteriaceae</taxon>
        <taxon>Eubacteriaceae incertae sedis</taxon>
        <taxon>Candidatus Allocopromorpha</taxon>
    </lineage>
</organism>
<dbReference type="Proteomes" id="UP000824130">
    <property type="component" value="Unassembled WGS sequence"/>
</dbReference>
<proteinExistence type="inferred from homology"/>
<dbReference type="Pfam" id="PF03883">
    <property type="entry name" value="H2O2_YaaD"/>
    <property type="match status" value="1"/>
</dbReference>
<dbReference type="GO" id="GO:0033194">
    <property type="term" value="P:response to hydroperoxide"/>
    <property type="evidence" value="ECO:0007669"/>
    <property type="project" value="TreeGrafter"/>
</dbReference>
<dbReference type="InterPro" id="IPR005583">
    <property type="entry name" value="YaaA"/>
</dbReference>
<dbReference type="AlphaFoldDB" id="A0A9D1N7W7"/>
<accession>A0A9D1N7W7</accession>
<dbReference type="PANTHER" id="PTHR30283:SF4">
    <property type="entry name" value="PEROXIDE STRESS RESISTANCE PROTEIN YAAA"/>
    <property type="match status" value="1"/>
</dbReference>
<dbReference type="HAMAP" id="MF_00652">
    <property type="entry name" value="UPF0246"/>
    <property type="match status" value="1"/>
</dbReference>
<evidence type="ECO:0000256" key="1">
    <source>
        <dbReference type="HAMAP-Rule" id="MF_00652"/>
    </source>
</evidence>
<evidence type="ECO:0000313" key="2">
    <source>
        <dbReference type="EMBL" id="HIU96778.1"/>
    </source>
</evidence>
<reference evidence="2" key="1">
    <citation type="submission" date="2020-10" db="EMBL/GenBank/DDBJ databases">
        <authorList>
            <person name="Gilroy R."/>
        </authorList>
    </citation>
    <scope>NUCLEOTIDE SEQUENCE</scope>
    <source>
        <strain evidence="2">ChiSjej4B22-8349</strain>
    </source>
</reference>
<gene>
    <name evidence="2" type="primary">yaaA</name>
    <name evidence="2" type="ORF">IAD25_08780</name>
</gene>
<dbReference type="GO" id="GO:0005829">
    <property type="term" value="C:cytosol"/>
    <property type="evidence" value="ECO:0007669"/>
    <property type="project" value="TreeGrafter"/>
</dbReference>